<sequence>MDNIDEVIDLKPPTDAAFNNKSISLESVKPEINISEEYINGSSDNKFEFSKEAGKKVCQCTICGFQTLYKSNLHQHKKTHLAREERQLLPCGHCGKKYARKQTLEHHLEENHTDSRAKELIKSQKKVYRCSSCSYQTQNTSGLSHHKKVHLPPEERQLFACAHCEKKYTLKTNLRRHFQDTHTDSRTKKVKKPPKKVYKCTICDYQTPYSSTIRRHKNVHLVEEERQMFDYAQCDTKYRPKNGLQYSRMKELEESQKKVYRCTICNYQTLHRPNLYKHKKVHLALEERQIFACAQCDKKYMSNRRLQDHIKRNHIDSRNPDISAEVILDSLKMEIDDHALLLDEFTNDECPAVTNEVKSEGFIKTEPDYIALSLNKDMHDDFKNSECLSETYEVKSDFIKMELVDVAPFLNKHIYDSFKNTENLSVTKKVKLENFIKMESDNDVPLDEENIIL</sequence>
<feature type="domain" description="C2H2-type" evidence="8">
    <location>
        <begin position="198"/>
        <end position="225"/>
    </location>
</feature>
<dbReference type="InParanoid" id="A0A6J2XQI3"/>
<evidence type="ECO:0000256" key="4">
    <source>
        <dbReference type="ARBA" id="ARBA00022771"/>
    </source>
</evidence>
<dbReference type="InterPro" id="IPR036236">
    <property type="entry name" value="Znf_C2H2_sf"/>
</dbReference>
<evidence type="ECO:0000256" key="2">
    <source>
        <dbReference type="ARBA" id="ARBA00022723"/>
    </source>
</evidence>
<dbReference type="PANTHER" id="PTHR24376:SF235">
    <property type="entry name" value="C2H2-TYPE DOMAIN-CONTAINING PROTEIN"/>
    <property type="match status" value="1"/>
</dbReference>
<dbReference type="Proteomes" id="UP000504635">
    <property type="component" value="Unplaced"/>
</dbReference>
<dbReference type="PANTHER" id="PTHR24376">
    <property type="entry name" value="ZINC FINGER PROTEIN"/>
    <property type="match status" value="1"/>
</dbReference>
<evidence type="ECO:0000256" key="1">
    <source>
        <dbReference type="ARBA" id="ARBA00004123"/>
    </source>
</evidence>
<dbReference type="FunCoup" id="A0A6J2XQI3">
    <property type="interactions" value="2261"/>
</dbReference>
<evidence type="ECO:0000313" key="9">
    <source>
        <dbReference type="Proteomes" id="UP000504635"/>
    </source>
</evidence>
<comment type="subcellular location">
    <subcellularLocation>
        <location evidence="1">Nucleus</location>
    </subcellularLocation>
</comment>
<evidence type="ECO:0000256" key="7">
    <source>
        <dbReference type="PROSITE-ProRule" id="PRU00042"/>
    </source>
</evidence>
<dbReference type="PROSITE" id="PS50157">
    <property type="entry name" value="ZINC_FINGER_C2H2_2"/>
    <property type="match status" value="7"/>
</dbReference>
<keyword evidence="6" id="KW-0539">Nucleus</keyword>
<dbReference type="KEGG" id="soy:115879987"/>
<feature type="domain" description="C2H2-type" evidence="8">
    <location>
        <begin position="128"/>
        <end position="155"/>
    </location>
</feature>
<dbReference type="RefSeq" id="XP_030752924.1">
    <property type="nucleotide sequence ID" value="XM_030897064.1"/>
</dbReference>
<evidence type="ECO:0000256" key="6">
    <source>
        <dbReference type="ARBA" id="ARBA00023242"/>
    </source>
</evidence>
<dbReference type="OrthoDB" id="3561125at2759"/>
<reference evidence="10" key="1">
    <citation type="submission" date="2025-08" db="UniProtKB">
        <authorList>
            <consortium name="RefSeq"/>
        </authorList>
    </citation>
    <scope>IDENTIFICATION</scope>
    <source>
        <tissue evidence="10">Gonads</tissue>
    </source>
</reference>
<dbReference type="PROSITE" id="PS00028">
    <property type="entry name" value="ZINC_FINGER_C2H2_1"/>
    <property type="match status" value="3"/>
</dbReference>
<dbReference type="InterPro" id="IPR013087">
    <property type="entry name" value="Znf_C2H2_type"/>
</dbReference>
<feature type="domain" description="C2H2-type" evidence="8">
    <location>
        <begin position="58"/>
        <end position="85"/>
    </location>
</feature>
<dbReference type="AlphaFoldDB" id="A0A6J2XQI3"/>
<protein>
    <submittedName>
        <fullName evidence="10">PR domain zinc finger protein 5-like</fullName>
    </submittedName>
</protein>
<dbReference type="GO" id="GO:0005634">
    <property type="term" value="C:nucleus"/>
    <property type="evidence" value="ECO:0007669"/>
    <property type="project" value="UniProtKB-SubCell"/>
</dbReference>
<keyword evidence="3" id="KW-0677">Repeat</keyword>
<keyword evidence="5" id="KW-0862">Zinc</keyword>
<feature type="domain" description="C2H2-type" evidence="8">
    <location>
        <begin position="159"/>
        <end position="187"/>
    </location>
</feature>
<dbReference type="GO" id="GO:0001228">
    <property type="term" value="F:DNA-binding transcription activator activity, RNA polymerase II-specific"/>
    <property type="evidence" value="ECO:0007669"/>
    <property type="project" value="TreeGrafter"/>
</dbReference>
<feature type="domain" description="C2H2-type" evidence="8">
    <location>
        <begin position="89"/>
        <end position="117"/>
    </location>
</feature>
<keyword evidence="4 7" id="KW-0863">Zinc-finger</keyword>
<evidence type="ECO:0000256" key="5">
    <source>
        <dbReference type="ARBA" id="ARBA00022833"/>
    </source>
</evidence>
<dbReference type="SUPFAM" id="SSF57667">
    <property type="entry name" value="beta-beta-alpha zinc fingers"/>
    <property type="match status" value="3"/>
</dbReference>
<gene>
    <name evidence="10" type="primary">LOC115879987</name>
</gene>
<accession>A0A6J2XQI3</accession>
<proteinExistence type="predicted"/>
<dbReference type="GeneID" id="115879987"/>
<dbReference type="GO" id="GO:0000978">
    <property type="term" value="F:RNA polymerase II cis-regulatory region sequence-specific DNA binding"/>
    <property type="evidence" value="ECO:0007669"/>
    <property type="project" value="TreeGrafter"/>
</dbReference>
<feature type="domain" description="C2H2-type" evidence="8">
    <location>
        <begin position="291"/>
        <end position="319"/>
    </location>
</feature>
<feature type="domain" description="C2H2-type" evidence="8">
    <location>
        <begin position="260"/>
        <end position="287"/>
    </location>
</feature>
<evidence type="ECO:0000256" key="3">
    <source>
        <dbReference type="ARBA" id="ARBA00022737"/>
    </source>
</evidence>
<dbReference type="Gene3D" id="3.30.160.60">
    <property type="entry name" value="Classic Zinc Finger"/>
    <property type="match status" value="4"/>
</dbReference>
<keyword evidence="2" id="KW-0479">Metal-binding</keyword>
<name>A0A6J2XQI3_SITOR</name>
<organism evidence="9 10">
    <name type="scientific">Sitophilus oryzae</name>
    <name type="common">Rice weevil</name>
    <name type="synonym">Curculio oryzae</name>
    <dbReference type="NCBI Taxonomy" id="7048"/>
    <lineage>
        <taxon>Eukaryota</taxon>
        <taxon>Metazoa</taxon>
        <taxon>Ecdysozoa</taxon>
        <taxon>Arthropoda</taxon>
        <taxon>Hexapoda</taxon>
        <taxon>Insecta</taxon>
        <taxon>Pterygota</taxon>
        <taxon>Neoptera</taxon>
        <taxon>Endopterygota</taxon>
        <taxon>Coleoptera</taxon>
        <taxon>Polyphaga</taxon>
        <taxon>Cucujiformia</taxon>
        <taxon>Curculionidae</taxon>
        <taxon>Dryophthorinae</taxon>
        <taxon>Sitophilus</taxon>
    </lineage>
</organism>
<keyword evidence="9" id="KW-1185">Reference proteome</keyword>
<evidence type="ECO:0000313" key="10">
    <source>
        <dbReference type="RefSeq" id="XP_030752924.1"/>
    </source>
</evidence>
<dbReference type="Pfam" id="PF00096">
    <property type="entry name" value="zf-C2H2"/>
    <property type="match status" value="1"/>
</dbReference>
<dbReference type="GO" id="GO:0008270">
    <property type="term" value="F:zinc ion binding"/>
    <property type="evidence" value="ECO:0007669"/>
    <property type="project" value="UniProtKB-KW"/>
</dbReference>
<evidence type="ECO:0000259" key="8">
    <source>
        <dbReference type="PROSITE" id="PS50157"/>
    </source>
</evidence>
<dbReference type="SMART" id="SM00355">
    <property type="entry name" value="ZnF_C2H2"/>
    <property type="match status" value="7"/>
</dbReference>